<dbReference type="Gene3D" id="3.90.1300.10">
    <property type="entry name" value="Amidase signature (AS) domain"/>
    <property type="match status" value="1"/>
</dbReference>
<evidence type="ECO:0000313" key="5">
    <source>
        <dbReference type="Proteomes" id="UP001595973"/>
    </source>
</evidence>
<name>A0ABV9KAL2_9RHOB</name>
<evidence type="ECO:0000313" key="4">
    <source>
        <dbReference type="EMBL" id="MFC4666924.1"/>
    </source>
</evidence>
<evidence type="ECO:0000259" key="3">
    <source>
        <dbReference type="Pfam" id="PF01425"/>
    </source>
</evidence>
<comment type="similarity">
    <text evidence="1">Belongs to the amidase family.</text>
</comment>
<dbReference type="Proteomes" id="UP001595973">
    <property type="component" value="Unassembled WGS sequence"/>
</dbReference>
<dbReference type="RefSeq" id="WP_380714724.1">
    <property type="nucleotide sequence ID" value="NZ_JBHSGI010000001.1"/>
</dbReference>
<feature type="domain" description="Amidase" evidence="3">
    <location>
        <begin position="31"/>
        <end position="434"/>
    </location>
</feature>
<gene>
    <name evidence="4" type="ORF">ACFO5X_00030</name>
</gene>
<dbReference type="EMBL" id="JBHSGI010000001">
    <property type="protein sequence ID" value="MFC4666924.1"/>
    <property type="molecule type" value="Genomic_DNA"/>
</dbReference>
<reference evidence="5" key="1">
    <citation type="journal article" date="2019" name="Int. J. Syst. Evol. Microbiol.">
        <title>The Global Catalogue of Microorganisms (GCM) 10K type strain sequencing project: providing services to taxonomists for standard genome sequencing and annotation.</title>
        <authorList>
            <consortium name="The Broad Institute Genomics Platform"/>
            <consortium name="The Broad Institute Genome Sequencing Center for Infectious Disease"/>
            <person name="Wu L."/>
            <person name="Ma J."/>
        </authorList>
    </citation>
    <scope>NUCLEOTIDE SEQUENCE [LARGE SCALE GENOMIC DNA]</scope>
    <source>
        <strain evidence="5">CGMCC 4.7283</strain>
    </source>
</reference>
<organism evidence="4 5">
    <name type="scientific">Seohaeicola nanhaiensis</name>
    <dbReference type="NCBI Taxonomy" id="1387282"/>
    <lineage>
        <taxon>Bacteria</taxon>
        <taxon>Pseudomonadati</taxon>
        <taxon>Pseudomonadota</taxon>
        <taxon>Alphaproteobacteria</taxon>
        <taxon>Rhodobacterales</taxon>
        <taxon>Roseobacteraceae</taxon>
        <taxon>Seohaeicola</taxon>
    </lineage>
</organism>
<feature type="region of interest" description="Disordered" evidence="2">
    <location>
        <begin position="138"/>
        <end position="159"/>
    </location>
</feature>
<accession>A0ABV9KAL2</accession>
<dbReference type="InterPro" id="IPR000120">
    <property type="entry name" value="Amidase"/>
</dbReference>
<keyword evidence="5" id="KW-1185">Reference proteome</keyword>
<evidence type="ECO:0000256" key="2">
    <source>
        <dbReference type="SAM" id="MobiDB-lite"/>
    </source>
</evidence>
<dbReference type="SUPFAM" id="SSF75304">
    <property type="entry name" value="Amidase signature (AS) enzymes"/>
    <property type="match status" value="1"/>
</dbReference>
<dbReference type="InterPro" id="IPR036928">
    <property type="entry name" value="AS_sf"/>
</dbReference>
<dbReference type="PANTHER" id="PTHR11895">
    <property type="entry name" value="TRANSAMIDASE"/>
    <property type="match status" value="1"/>
</dbReference>
<sequence length="455" mass="48320">MAPRDNPDALLSLSAVELRDRLASGALRAVELVEACLARIAAVEPEVQAWAWLDGDHALQQARQLDHWRQSGRQPGPLHGLPVGLKDIIDTEGIPTANGTPIDEGRVPAQDAWIVARLRAAGAIVLGKTVTTECAFLHPGKTRNPHNPAHTPGGSSSGSAAAVAAGMVPLAVGTQTGGSVIRPAAFCGVVGMKPSFGMIPRTGVLMQSPFLDTVGVFARSIEDCALLAEVLYGHDTADRATQPRPTPRLLDTARAKTPVPPTFAFVRPPGWEEADPDMRAAIEELAGLLGDQCFEAPLDGFDEIAAIRQRINEAEMAKCYYGLERRGRGLLSPVLAEAIDAGKAVLARDYLSALDWREVLNAALDRIFDRCDAILCPAAPGPAPEGLGSTGSSIFNGLWTLAGVPAITLPLFSAGNGLPMGAQLVGRRGDDARLMRTARWLAAYLEQLEREEGRE</sequence>
<dbReference type="InterPro" id="IPR023631">
    <property type="entry name" value="Amidase_dom"/>
</dbReference>
<dbReference type="PANTHER" id="PTHR11895:SF7">
    <property type="entry name" value="GLUTAMYL-TRNA(GLN) AMIDOTRANSFERASE SUBUNIT A, MITOCHONDRIAL"/>
    <property type="match status" value="1"/>
</dbReference>
<comment type="caution">
    <text evidence="4">The sequence shown here is derived from an EMBL/GenBank/DDBJ whole genome shotgun (WGS) entry which is preliminary data.</text>
</comment>
<evidence type="ECO:0000256" key="1">
    <source>
        <dbReference type="ARBA" id="ARBA00009199"/>
    </source>
</evidence>
<proteinExistence type="inferred from homology"/>
<dbReference type="Pfam" id="PF01425">
    <property type="entry name" value="Amidase"/>
    <property type="match status" value="1"/>
</dbReference>
<protein>
    <submittedName>
        <fullName evidence="4">Amidase</fullName>
    </submittedName>
</protein>